<dbReference type="EMBL" id="CP042243">
    <property type="protein sequence ID" value="QEK12613.1"/>
    <property type="molecule type" value="Genomic_DNA"/>
</dbReference>
<organism evidence="1 2">
    <name type="scientific">Crassaminicella thermophila</name>
    <dbReference type="NCBI Taxonomy" id="2599308"/>
    <lineage>
        <taxon>Bacteria</taxon>
        <taxon>Bacillati</taxon>
        <taxon>Bacillota</taxon>
        <taxon>Clostridia</taxon>
        <taxon>Eubacteriales</taxon>
        <taxon>Clostridiaceae</taxon>
        <taxon>Crassaminicella</taxon>
    </lineage>
</organism>
<dbReference type="Pfam" id="PF09388">
    <property type="entry name" value="SpoOE-like"/>
    <property type="match status" value="1"/>
</dbReference>
<dbReference type="OrthoDB" id="2639237at2"/>
<keyword evidence="2" id="KW-1185">Reference proteome</keyword>
<dbReference type="InterPro" id="IPR037208">
    <property type="entry name" value="Spo0E-like_sf"/>
</dbReference>
<dbReference type="SUPFAM" id="SSF140500">
    <property type="entry name" value="BAS1536-like"/>
    <property type="match status" value="1"/>
</dbReference>
<reference evidence="1 2" key="1">
    <citation type="submission" date="2019-07" db="EMBL/GenBank/DDBJ databases">
        <title>Complete genome of Crassaminicella thermophila SY095.</title>
        <authorList>
            <person name="Li X."/>
        </authorList>
    </citation>
    <scope>NUCLEOTIDE SEQUENCE [LARGE SCALE GENOMIC DNA]</scope>
    <source>
        <strain evidence="1 2">SY095</strain>
    </source>
</reference>
<dbReference type="KEGG" id="crs:FQB35_09900"/>
<dbReference type="GO" id="GO:0043937">
    <property type="term" value="P:regulation of sporulation"/>
    <property type="evidence" value="ECO:0007669"/>
    <property type="project" value="InterPro"/>
</dbReference>
<gene>
    <name evidence="1" type="ORF">FQB35_09900</name>
</gene>
<protein>
    <submittedName>
        <fullName evidence="1">Spo0E family sporulation regulatory protein-aspartic acid phosphatase</fullName>
    </submittedName>
</protein>
<dbReference type="InterPro" id="IPR018540">
    <property type="entry name" value="Spo0E-like"/>
</dbReference>
<accession>A0A5C0SDJ7</accession>
<sequence length="46" mass="5433">MNSLKIEKKKLDRLIAKHKDLQHPLVQEQSKKVDKLVVEHMREVTA</sequence>
<name>A0A5C0SDJ7_CRATE</name>
<proteinExistence type="predicted"/>
<dbReference type="RefSeq" id="WP_148809764.1">
    <property type="nucleotide sequence ID" value="NZ_CP042243.1"/>
</dbReference>
<dbReference type="Proteomes" id="UP000324646">
    <property type="component" value="Chromosome"/>
</dbReference>
<dbReference type="AlphaFoldDB" id="A0A5C0SDJ7"/>
<evidence type="ECO:0000313" key="1">
    <source>
        <dbReference type="EMBL" id="QEK12613.1"/>
    </source>
</evidence>
<evidence type="ECO:0000313" key="2">
    <source>
        <dbReference type="Proteomes" id="UP000324646"/>
    </source>
</evidence>